<reference evidence="4" key="1">
    <citation type="submission" date="2018-11" db="EMBL/GenBank/DDBJ databases">
        <title>Proposal to divide the Flavobacteriaceae and reorganize its genera based on Amino Acid Identity values calculated from whole genome sequences.</title>
        <authorList>
            <person name="Nicholson A.C."/>
            <person name="Gulvik C.A."/>
            <person name="Whitney A.M."/>
            <person name="Sheth M."/>
            <person name="Batra D."/>
            <person name="Pryor J."/>
            <person name="Bernardet J.-F."/>
            <person name="Hugo C."/>
            <person name="Kampfer P."/>
            <person name="Newman J.D."/>
            <person name="McQuiston J.R."/>
        </authorList>
    </citation>
    <scope>NUCLEOTIDE SEQUENCE [LARGE SCALE GENOMIC DNA]</scope>
    <source>
        <strain evidence="4">H6466</strain>
    </source>
</reference>
<keyword evidence="1" id="KW-0472">Membrane</keyword>
<dbReference type="Pfam" id="PF18174">
    <property type="entry name" value="HU-CCDC81_bac_1"/>
    <property type="match status" value="1"/>
</dbReference>
<gene>
    <name evidence="3" type="ORF">EIB75_02525</name>
</gene>
<accession>A0A3G8ZAM2</accession>
<protein>
    <recommendedName>
        <fullName evidence="2">CCDC81-like prokaryotic HU domain-containing protein</fullName>
    </recommendedName>
</protein>
<proteinExistence type="predicted"/>
<evidence type="ECO:0000313" key="3">
    <source>
        <dbReference type="EMBL" id="AZI54203.1"/>
    </source>
</evidence>
<dbReference type="KEGG" id="eva:EIB75_02525"/>
<sequence length="227" mass="26045">MAMNFEYLLYQYLLKHNRAEVPEFGVFELTKESAKIDAENSIIIPPKEIVTFKYNPSGYDNQLAKYIAEETNSNLFIVQMNLKNEVAKWFQKLQTENSLSLENLGQYQLNEDHKVVKVTNNDEDVFGFEKVDLQHLKTLKSKNNFTEDYSFNKGVIWTFLSVIVVGTAALFLFGDQELIFGKSSQIPTKKVVKKTMVKKVSTTPKVDSIKIDSIKPTTNAKIQKTNR</sequence>
<organism evidence="3 4">
    <name type="scientific">Epilithonimonas vandammei</name>
    <dbReference type="NCBI Taxonomy" id="2487072"/>
    <lineage>
        <taxon>Bacteria</taxon>
        <taxon>Pseudomonadati</taxon>
        <taxon>Bacteroidota</taxon>
        <taxon>Flavobacteriia</taxon>
        <taxon>Flavobacteriales</taxon>
        <taxon>Weeksellaceae</taxon>
        <taxon>Chryseobacterium group</taxon>
        <taxon>Epilithonimonas</taxon>
    </lineage>
</organism>
<evidence type="ECO:0000313" key="4">
    <source>
        <dbReference type="Proteomes" id="UP000272316"/>
    </source>
</evidence>
<feature type="domain" description="CCDC81-like prokaryotic HU" evidence="2">
    <location>
        <begin position="10"/>
        <end position="52"/>
    </location>
</feature>
<evidence type="ECO:0000256" key="1">
    <source>
        <dbReference type="SAM" id="Phobius"/>
    </source>
</evidence>
<dbReference type="InterPro" id="IPR040495">
    <property type="entry name" value="HU-CCDC81_bac_1"/>
</dbReference>
<name>A0A3G8ZAM2_9FLAO</name>
<dbReference type="EMBL" id="CP034160">
    <property type="protein sequence ID" value="AZI54203.1"/>
    <property type="molecule type" value="Genomic_DNA"/>
</dbReference>
<feature type="transmembrane region" description="Helical" evidence="1">
    <location>
        <begin position="154"/>
        <end position="173"/>
    </location>
</feature>
<keyword evidence="1" id="KW-1133">Transmembrane helix</keyword>
<dbReference type="Proteomes" id="UP000272316">
    <property type="component" value="Chromosome"/>
</dbReference>
<dbReference type="AlphaFoldDB" id="A0A3G8ZAM2"/>
<evidence type="ECO:0000259" key="2">
    <source>
        <dbReference type="Pfam" id="PF18174"/>
    </source>
</evidence>
<keyword evidence="1" id="KW-0812">Transmembrane</keyword>